<dbReference type="PROSITE" id="PS50088">
    <property type="entry name" value="ANK_REPEAT"/>
    <property type="match status" value="2"/>
</dbReference>
<evidence type="ECO:0000256" key="2">
    <source>
        <dbReference type="ARBA" id="ARBA00023043"/>
    </source>
</evidence>
<accession>A0ABR4J1K3</accession>
<dbReference type="PANTHER" id="PTHR24126">
    <property type="entry name" value="ANKYRIN REPEAT, PH AND SEC7 DOMAIN CONTAINING PROTEIN SECG-RELATED"/>
    <property type="match status" value="1"/>
</dbReference>
<dbReference type="Gene3D" id="1.25.40.20">
    <property type="entry name" value="Ankyrin repeat-containing domain"/>
    <property type="match status" value="1"/>
</dbReference>
<comment type="caution">
    <text evidence="4">The sequence shown here is derived from an EMBL/GenBank/DDBJ whole genome shotgun (WGS) entry which is preliminary data.</text>
</comment>
<keyword evidence="5" id="KW-1185">Reference proteome</keyword>
<evidence type="ECO:0000313" key="4">
    <source>
        <dbReference type="EMBL" id="KAL2833786.1"/>
    </source>
</evidence>
<dbReference type="SUPFAM" id="SSF48403">
    <property type="entry name" value="Ankyrin repeat"/>
    <property type="match status" value="1"/>
</dbReference>
<dbReference type="InterPro" id="IPR036770">
    <property type="entry name" value="Ankyrin_rpt-contain_sf"/>
</dbReference>
<organism evidence="4 5">
    <name type="scientific">Aspergillus cavernicola</name>
    <dbReference type="NCBI Taxonomy" id="176166"/>
    <lineage>
        <taxon>Eukaryota</taxon>
        <taxon>Fungi</taxon>
        <taxon>Dikarya</taxon>
        <taxon>Ascomycota</taxon>
        <taxon>Pezizomycotina</taxon>
        <taxon>Eurotiomycetes</taxon>
        <taxon>Eurotiomycetidae</taxon>
        <taxon>Eurotiales</taxon>
        <taxon>Aspergillaceae</taxon>
        <taxon>Aspergillus</taxon>
        <taxon>Aspergillus subgen. Nidulantes</taxon>
    </lineage>
</organism>
<dbReference type="Proteomes" id="UP001610335">
    <property type="component" value="Unassembled WGS sequence"/>
</dbReference>
<sequence>MQSKDHIQKKLLLSAVKEGHEPVVRMLLEQSVDVEFKDNEYGRTLLSWASGNGHVAVVKALLGKDANVKCKDSQYGRTPLSWAVENRHSVVLGLLLEKVGLESKVHIQKFRDIVGAIITLKAPVSVDTLARILGIPLHDILDQLHSLHSLHPILHMPTDHNTLVQFLRSHFEYFLLHTTTTLRVEKYKMHKKIAARCLCIMESSLKENICDLPSNATEYKDIKDQTIDQCLTKDLQYSCCYWAYHLEQSNEPVSGEVIGFLEQHFLHWLEAMSIMGRIYEASVIVNRLTLMKVNLESWSAKLLSNQY</sequence>
<dbReference type="EMBL" id="JBFXLS010000003">
    <property type="protein sequence ID" value="KAL2833786.1"/>
    <property type="molecule type" value="Genomic_DNA"/>
</dbReference>
<gene>
    <name evidence="4" type="ORF">BDW59DRAFT_156586</name>
</gene>
<dbReference type="Pfam" id="PF12796">
    <property type="entry name" value="Ank_2"/>
    <property type="match status" value="1"/>
</dbReference>
<dbReference type="PANTHER" id="PTHR24126:SF14">
    <property type="entry name" value="ANK_REP_REGION DOMAIN-CONTAINING PROTEIN"/>
    <property type="match status" value="1"/>
</dbReference>
<evidence type="ECO:0000256" key="1">
    <source>
        <dbReference type="ARBA" id="ARBA00022737"/>
    </source>
</evidence>
<dbReference type="SMART" id="SM00248">
    <property type="entry name" value="ANK"/>
    <property type="match status" value="3"/>
</dbReference>
<keyword evidence="2 3" id="KW-0040">ANK repeat</keyword>
<proteinExistence type="predicted"/>
<reference evidence="4 5" key="1">
    <citation type="submission" date="2024-07" db="EMBL/GenBank/DDBJ databases">
        <title>Section-level genome sequencing and comparative genomics of Aspergillus sections Usti and Cavernicolus.</title>
        <authorList>
            <consortium name="Lawrence Berkeley National Laboratory"/>
            <person name="Nybo J.L."/>
            <person name="Vesth T.C."/>
            <person name="Theobald S."/>
            <person name="Frisvad J.C."/>
            <person name="Larsen T.O."/>
            <person name="Kjaerboelling I."/>
            <person name="Rothschild-Mancinelli K."/>
            <person name="Lyhne E.K."/>
            <person name="Kogle M.E."/>
            <person name="Barry K."/>
            <person name="Clum A."/>
            <person name="Na H."/>
            <person name="Ledsgaard L."/>
            <person name="Lin J."/>
            <person name="Lipzen A."/>
            <person name="Kuo A."/>
            <person name="Riley R."/>
            <person name="Mondo S."/>
            <person name="LaButti K."/>
            <person name="Haridas S."/>
            <person name="Pangalinan J."/>
            <person name="Salamov A.A."/>
            <person name="Simmons B.A."/>
            <person name="Magnuson J.K."/>
            <person name="Chen J."/>
            <person name="Drula E."/>
            <person name="Henrissat B."/>
            <person name="Wiebenga A."/>
            <person name="Lubbers R.J."/>
            <person name="Gomes A.C."/>
            <person name="Makela M.R."/>
            <person name="Stajich J."/>
            <person name="Grigoriev I.V."/>
            <person name="Mortensen U.H."/>
            <person name="De vries R.P."/>
            <person name="Baker S.E."/>
            <person name="Andersen M.R."/>
        </authorList>
    </citation>
    <scope>NUCLEOTIDE SEQUENCE [LARGE SCALE GENOMIC DNA]</scope>
    <source>
        <strain evidence="4 5">CBS 600.67</strain>
    </source>
</reference>
<protein>
    <submittedName>
        <fullName evidence="4">Ankyrin repeat-containing domain protein</fullName>
    </submittedName>
</protein>
<feature type="repeat" description="ANK" evidence="3">
    <location>
        <begin position="12"/>
        <end position="39"/>
    </location>
</feature>
<evidence type="ECO:0000256" key="3">
    <source>
        <dbReference type="PROSITE-ProRule" id="PRU00023"/>
    </source>
</evidence>
<feature type="repeat" description="ANK" evidence="3">
    <location>
        <begin position="41"/>
        <end position="73"/>
    </location>
</feature>
<dbReference type="PROSITE" id="PS50297">
    <property type="entry name" value="ANK_REP_REGION"/>
    <property type="match status" value="1"/>
</dbReference>
<keyword evidence="1" id="KW-0677">Repeat</keyword>
<dbReference type="InterPro" id="IPR002110">
    <property type="entry name" value="Ankyrin_rpt"/>
</dbReference>
<name>A0ABR4J1K3_9EURO</name>
<evidence type="ECO:0000313" key="5">
    <source>
        <dbReference type="Proteomes" id="UP001610335"/>
    </source>
</evidence>